<dbReference type="SUPFAM" id="SSF46894">
    <property type="entry name" value="C-terminal effector domain of the bipartite response regulators"/>
    <property type="match status" value="1"/>
</dbReference>
<evidence type="ECO:0000256" key="2">
    <source>
        <dbReference type="ARBA" id="ARBA00023015"/>
    </source>
</evidence>
<sequence length="268" mass="28908">MIDAGSLSRPIRVLIADDHAVVRAGLRRILELEPDLQVVGEAIDGAEAVEKACETQADVVLMDVSMPRVNGLEATRLLRVRAPASRVVALTIHTDDQYVVEMARAGAWGYLIKDEDPGAVVTAIRRVAQGEVYISAKLVGSLVRALRERPPETPWTPAAEETAAVYGPVTGASAPPDQEQHRIEVGTAAGGDAASVPAPEQPSWPQLTGREVEVLSLIAHGRTNRQIAEALVVSEKTVKNHVTSILRKLRLKDRTQAAIWAIRSGWIP</sequence>
<dbReference type="InterPro" id="IPR058245">
    <property type="entry name" value="NreC/VraR/RcsB-like_REC"/>
</dbReference>
<dbReference type="Pfam" id="PF00196">
    <property type="entry name" value="GerE"/>
    <property type="match status" value="1"/>
</dbReference>
<keyword evidence="1 5" id="KW-0597">Phosphoprotein</keyword>
<dbReference type="Gene3D" id="3.40.50.2300">
    <property type="match status" value="1"/>
</dbReference>
<dbReference type="SMART" id="SM00448">
    <property type="entry name" value="REC"/>
    <property type="match status" value="1"/>
</dbReference>
<dbReference type="RefSeq" id="WP_324717142.1">
    <property type="nucleotide sequence ID" value="NZ_CP141615.1"/>
</dbReference>
<accession>A0ABZ1C0M1</accession>
<keyword evidence="4" id="KW-0804">Transcription</keyword>
<dbReference type="InterPro" id="IPR039420">
    <property type="entry name" value="WalR-like"/>
</dbReference>
<keyword evidence="9" id="KW-1185">Reference proteome</keyword>
<keyword evidence="3" id="KW-0238">DNA-binding</keyword>
<evidence type="ECO:0000313" key="9">
    <source>
        <dbReference type="Proteomes" id="UP001332192"/>
    </source>
</evidence>
<dbReference type="PANTHER" id="PTHR43214">
    <property type="entry name" value="TWO-COMPONENT RESPONSE REGULATOR"/>
    <property type="match status" value="1"/>
</dbReference>
<dbReference type="InterPro" id="IPR001789">
    <property type="entry name" value="Sig_transdc_resp-reg_receiver"/>
</dbReference>
<organism evidence="8 9">
    <name type="scientific">Carboxydichorda subterranea</name>
    <dbReference type="NCBI Taxonomy" id="3109565"/>
    <lineage>
        <taxon>Bacteria</taxon>
        <taxon>Bacillati</taxon>
        <taxon>Bacillota</taxon>
        <taxon>Limnochordia</taxon>
        <taxon>Limnochordales</taxon>
        <taxon>Geochordaceae</taxon>
        <taxon>Carboxydichorda</taxon>
    </lineage>
</organism>
<dbReference type="Proteomes" id="UP001332192">
    <property type="component" value="Chromosome"/>
</dbReference>
<feature type="modified residue" description="4-aspartylphosphate" evidence="5">
    <location>
        <position position="63"/>
    </location>
</feature>
<dbReference type="InterPro" id="IPR016032">
    <property type="entry name" value="Sig_transdc_resp-reg_C-effctor"/>
</dbReference>
<reference evidence="8 9" key="1">
    <citation type="journal article" date="2024" name="Front. Microbiol.">
        <title>Novel thermophilic genera Geochorda gen. nov. and Carboxydochorda gen. nov. from the deep terrestrial subsurface reveal the ecophysiological diversity in the class Limnochordia.</title>
        <authorList>
            <person name="Karnachuk O.V."/>
            <person name="Lukina A.P."/>
            <person name="Avakyan M.R."/>
            <person name="Kadnikov V.V."/>
            <person name="Begmatov S."/>
            <person name="Beletsky A.V."/>
            <person name="Vlasova K.G."/>
            <person name="Novikov A.A."/>
            <person name="Shcherbakova V.A."/>
            <person name="Mardanov A.V."/>
            <person name="Ravin N.V."/>
        </authorList>
    </citation>
    <scope>NUCLEOTIDE SEQUENCE [LARGE SCALE GENOMIC DNA]</scope>
    <source>
        <strain evidence="8 9">L945</strain>
    </source>
</reference>
<feature type="domain" description="HTH luxR-type" evidence="6">
    <location>
        <begin position="200"/>
        <end position="265"/>
    </location>
</feature>
<dbReference type="InterPro" id="IPR000792">
    <property type="entry name" value="Tscrpt_reg_LuxR_C"/>
</dbReference>
<dbReference type="CDD" id="cd06170">
    <property type="entry name" value="LuxR_C_like"/>
    <property type="match status" value="1"/>
</dbReference>
<dbReference type="EMBL" id="CP141615">
    <property type="protein sequence ID" value="WRP17872.1"/>
    <property type="molecule type" value="Genomic_DNA"/>
</dbReference>
<dbReference type="InterPro" id="IPR036388">
    <property type="entry name" value="WH-like_DNA-bd_sf"/>
</dbReference>
<dbReference type="SUPFAM" id="SSF52172">
    <property type="entry name" value="CheY-like"/>
    <property type="match status" value="1"/>
</dbReference>
<dbReference type="Gene3D" id="1.10.10.10">
    <property type="entry name" value="Winged helix-like DNA-binding domain superfamily/Winged helix DNA-binding domain"/>
    <property type="match status" value="1"/>
</dbReference>
<dbReference type="PROSITE" id="PS00622">
    <property type="entry name" value="HTH_LUXR_1"/>
    <property type="match status" value="1"/>
</dbReference>
<evidence type="ECO:0000256" key="1">
    <source>
        <dbReference type="ARBA" id="ARBA00022553"/>
    </source>
</evidence>
<dbReference type="PRINTS" id="PR00038">
    <property type="entry name" value="HTHLUXR"/>
</dbReference>
<dbReference type="Pfam" id="PF00072">
    <property type="entry name" value="Response_reg"/>
    <property type="match status" value="1"/>
</dbReference>
<dbReference type="CDD" id="cd17535">
    <property type="entry name" value="REC_NarL-like"/>
    <property type="match status" value="1"/>
</dbReference>
<proteinExistence type="predicted"/>
<name>A0ABZ1C0M1_9FIRM</name>
<dbReference type="PROSITE" id="PS50110">
    <property type="entry name" value="RESPONSE_REGULATORY"/>
    <property type="match status" value="1"/>
</dbReference>
<dbReference type="SMART" id="SM00421">
    <property type="entry name" value="HTH_LUXR"/>
    <property type="match status" value="1"/>
</dbReference>
<dbReference type="InterPro" id="IPR011006">
    <property type="entry name" value="CheY-like_superfamily"/>
</dbReference>
<evidence type="ECO:0000259" key="7">
    <source>
        <dbReference type="PROSITE" id="PS50110"/>
    </source>
</evidence>
<keyword evidence="2" id="KW-0805">Transcription regulation</keyword>
<evidence type="ECO:0000259" key="6">
    <source>
        <dbReference type="PROSITE" id="PS50043"/>
    </source>
</evidence>
<protein>
    <submittedName>
        <fullName evidence="8">Response regulator transcription factor</fullName>
    </submittedName>
</protein>
<evidence type="ECO:0000256" key="4">
    <source>
        <dbReference type="ARBA" id="ARBA00023163"/>
    </source>
</evidence>
<evidence type="ECO:0000313" key="8">
    <source>
        <dbReference type="EMBL" id="WRP17872.1"/>
    </source>
</evidence>
<evidence type="ECO:0000256" key="5">
    <source>
        <dbReference type="PROSITE-ProRule" id="PRU00169"/>
    </source>
</evidence>
<feature type="domain" description="Response regulatory" evidence="7">
    <location>
        <begin position="12"/>
        <end position="128"/>
    </location>
</feature>
<evidence type="ECO:0000256" key="3">
    <source>
        <dbReference type="ARBA" id="ARBA00023125"/>
    </source>
</evidence>
<dbReference type="PROSITE" id="PS50043">
    <property type="entry name" value="HTH_LUXR_2"/>
    <property type="match status" value="1"/>
</dbReference>
<gene>
    <name evidence="8" type="ORF">U7230_02340</name>
</gene>